<comment type="caution">
    <text evidence="7">The sequence shown here is derived from an EMBL/GenBank/DDBJ whole genome shotgun (WGS) entry which is preliminary data.</text>
</comment>
<dbReference type="InterPro" id="IPR009246">
    <property type="entry name" value="EutC"/>
</dbReference>
<dbReference type="NCBIfam" id="NF003971">
    <property type="entry name" value="PRK05465.1"/>
    <property type="match status" value="1"/>
</dbReference>
<dbReference type="Gene3D" id="1.10.30.40">
    <property type="entry name" value="Ethanolamine ammonia-lyase light chain (EutC), N-terminal domain"/>
    <property type="match status" value="1"/>
</dbReference>
<comment type="subcellular location">
    <subcellularLocation>
        <location evidence="5">Bacterial microcompartment</location>
    </subcellularLocation>
</comment>
<reference evidence="7 8" key="1">
    <citation type="submission" date="2020-08" db="EMBL/GenBank/DDBJ databases">
        <title>Genomic Encyclopedia of Type Strains, Phase IV (KMG-V): Genome sequencing to study the core and pangenomes of soil and plant-associated prokaryotes.</title>
        <authorList>
            <person name="Whitman W."/>
        </authorList>
    </citation>
    <scope>NUCLEOTIDE SEQUENCE [LARGE SCALE GENOMIC DNA]</scope>
    <source>
        <strain evidence="7 8">M8US30</strain>
    </source>
</reference>
<comment type="cofactor">
    <cofactor evidence="5">
        <name>adenosylcob(III)alamin</name>
        <dbReference type="ChEBI" id="CHEBI:18408"/>
    </cofactor>
    <text evidence="5">Binds between the large and small subunits.</text>
</comment>
<dbReference type="InterPro" id="IPR042251">
    <property type="entry name" value="EutC_C"/>
</dbReference>
<dbReference type="Pfam" id="PF05985">
    <property type="entry name" value="EutC"/>
    <property type="match status" value="1"/>
</dbReference>
<comment type="subunit">
    <text evidence="5">The basic unit is a heterodimer which dimerizes to form tetramers. The heterotetramers trimerize; 6 large subunits form a core ring with 6 small subunits projecting outwards.</text>
</comment>
<dbReference type="InterPro" id="IPR042255">
    <property type="entry name" value="EutC_N"/>
</dbReference>
<dbReference type="Proteomes" id="UP000569092">
    <property type="component" value="Unassembled WGS sequence"/>
</dbReference>
<dbReference type="GO" id="GO:0008851">
    <property type="term" value="F:ethanolamine ammonia-lyase activity"/>
    <property type="evidence" value="ECO:0007669"/>
    <property type="project" value="UniProtKB-UniRule"/>
</dbReference>
<sequence length="277" mass="29697">MTSDETTNDETKLEHPEIPATTPAASLRNYTPARVALHRTGVSLTTPEILDFQLAHAQARDAVHAALDPEHLAHRLRTELPSLTTPILTLASAAPNRVSYLRRPDLGRTLAPASAALLHPSPCDIVIVLADGLSATAVEHHAIPLLAALLPALPQNQPLGPLCIATQARVAIADHIGSLLQARLSVILIGERPGLSSPDSLGVYLTWNPVPGRTDADRNCISNIRTAGLDYATAATRIAFYCAEAHRLQLTGTTLKESTQPMQLSSHHPDQREDRSS</sequence>
<dbReference type="HAMAP" id="MF_00601">
    <property type="entry name" value="EutC"/>
    <property type="match status" value="1"/>
</dbReference>
<dbReference type="Gene3D" id="3.40.50.11240">
    <property type="entry name" value="Ethanolamine ammonia-lyase light chain (EutC)"/>
    <property type="match status" value="1"/>
</dbReference>
<evidence type="ECO:0000256" key="4">
    <source>
        <dbReference type="ARBA" id="ARBA00024446"/>
    </source>
</evidence>
<keyword evidence="4 5" id="KW-1283">Bacterial microcompartment</keyword>
<accession>A0A7W8N6Y9</accession>
<evidence type="ECO:0000256" key="2">
    <source>
        <dbReference type="ARBA" id="ARBA00023239"/>
    </source>
</evidence>
<evidence type="ECO:0000313" key="8">
    <source>
        <dbReference type="Proteomes" id="UP000569092"/>
    </source>
</evidence>
<dbReference type="AlphaFoldDB" id="A0A7W8N6Y9"/>
<feature type="binding site" evidence="5">
    <location>
        <position position="170"/>
    </location>
    <ligand>
        <name>adenosylcob(III)alamin</name>
        <dbReference type="ChEBI" id="CHEBI:18408"/>
    </ligand>
</feature>
<evidence type="ECO:0000256" key="1">
    <source>
        <dbReference type="ARBA" id="ARBA00022628"/>
    </source>
</evidence>
<dbReference type="GO" id="GO:0006520">
    <property type="term" value="P:amino acid metabolic process"/>
    <property type="evidence" value="ECO:0007669"/>
    <property type="project" value="InterPro"/>
</dbReference>
<comment type="function">
    <text evidence="5">Catalyzes the deamination of various vicinal amino-alcohols to oxo compounds. Allows this organism to utilize ethanolamine as the sole source of nitrogen and carbon in the presence of external vitamin B12.</text>
</comment>
<comment type="catalytic activity">
    <reaction evidence="5">
        <text>ethanolamine = acetaldehyde + NH4(+)</text>
        <dbReference type="Rhea" id="RHEA:15313"/>
        <dbReference type="ChEBI" id="CHEBI:15343"/>
        <dbReference type="ChEBI" id="CHEBI:28938"/>
        <dbReference type="ChEBI" id="CHEBI:57603"/>
        <dbReference type="EC" id="4.3.1.7"/>
    </reaction>
</comment>
<feature type="compositionally biased region" description="Polar residues" evidence="6">
    <location>
        <begin position="255"/>
        <end position="266"/>
    </location>
</feature>
<comment type="pathway">
    <text evidence="5">Amine and polyamine degradation; ethanolamine degradation.</text>
</comment>
<evidence type="ECO:0000256" key="6">
    <source>
        <dbReference type="SAM" id="MobiDB-lite"/>
    </source>
</evidence>
<keyword evidence="2 5" id="KW-0456">Lyase</keyword>
<protein>
    <recommendedName>
        <fullName evidence="5">Ethanolamine ammonia-lyase small subunit</fullName>
        <shortName evidence="5">EAL small subunit</shortName>
        <ecNumber evidence="5">4.3.1.7</ecNumber>
    </recommendedName>
</protein>
<dbReference type="PANTHER" id="PTHR39330">
    <property type="entry name" value="ETHANOLAMINE AMMONIA-LYASE LIGHT CHAIN"/>
    <property type="match status" value="1"/>
</dbReference>
<dbReference type="GO" id="GO:0046336">
    <property type="term" value="P:ethanolamine catabolic process"/>
    <property type="evidence" value="ECO:0007669"/>
    <property type="project" value="UniProtKB-UniRule"/>
</dbReference>
<feature type="region of interest" description="Disordered" evidence="6">
    <location>
        <begin position="255"/>
        <end position="277"/>
    </location>
</feature>
<organism evidence="7 8">
    <name type="scientific">Tunturiibacter lichenicola</name>
    <dbReference type="NCBI Taxonomy" id="2051959"/>
    <lineage>
        <taxon>Bacteria</taxon>
        <taxon>Pseudomonadati</taxon>
        <taxon>Acidobacteriota</taxon>
        <taxon>Terriglobia</taxon>
        <taxon>Terriglobales</taxon>
        <taxon>Acidobacteriaceae</taxon>
        <taxon>Tunturiibacter</taxon>
    </lineage>
</organism>
<keyword evidence="1 5" id="KW-0846">Cobalamin</keyword>
<evidence type="ECO:0000256" key="3">
    <source>
        <dbReference type="ARBA" id="ARBA00023285"/>
    </source>
</evidence>
<dbReference type="GO" id="GO:0009350">
    <property type="term" value="C:ethanolamine ammonia-lyase complex"/>
    <property type="evidence" value="ECO:0007669"/>
    <property type="project" value="UniProtKB-UniRule"/>
</dbReference>
<evidence type="ECO:0000256" key="5">
    <source>
        <dbReference type="HAMAP-Rule" id="MF_00601"/>
    </source>
</evidence>
<feature type="binding site" evidence="5">
    <location>
        <position position="191"/>
    </location>
    <ligand>
        <name>adenosylcob(III)alamin</name>
        <dbReference type="ChEBI" id="CHEBI:18408"/>
    </ligand>
</feature>
<evidence type="ECO:0000313" key="7">
    <source>
        <dbReference type="EMBL" id="MBB5345500.1"/>
    </source>
</evidence>
<dbReference type="PIRSF" id="PIRSF018982">
    <property type="entry name" value="EutC"/>
    <property type="match status" value="1"/>
</dbReference>
<dbReference type="GO" id="GO:0031471">
    <property type="term" value="C:ethanolamine degradation polyhedral organelle"/>
    <property type="evidence" value="ECO:0007669"/>
    <property type="project" value="UniProtKB-UniRule"/>
</dbReference>
<keyword evidence="3 5" id="KW-0170">Cobalt</keyword>
<feature type="binding site" evidence="5">
    <location>
        <position position="220"/>
    </location>
    <ligand>
        <name>adenosylcob(III)alamin</name>
        <dbReference type="ChEBI" id="CHEBI:18408"/>
    </ligand>
</feature>
<feature type="compositionally biased region" description="Basic and acidic residues" evidence="6">
    <location>
        <begin position="267"/>
        <end position="277"/>
    </location>
</feature>
<dbReference type="EC" id="4.3.1.7" evidence="5"/>
<comment type="similarity">
    <text evidence="5">Belongs to the EutC family.</text>
</comment>
<gene>
    <name evidence="5" type="primary">eutC</name>
    <name evidence="7" type="ORF">HDF10_003494</name>
</gene>
<dbReference type="PANTHER" id="PTHR39330:SF1">
    <property type="entry name" value="ETHANOLAMINE AMMONIA-LYASE SMALL SUBUNIT"/>
    <property type="match status" value="1"/>
</dbReference>
<dbReference type="UniPathway" id="UPA00560"/>
<dbReference type="EMBL" id="JACHDZ010000006">
    <property type="protein sequence ID" value="MBB5345500.1"/>
    <property type="molecule type" value="Genomic_DNA"/>
</dbReference>
<proteinExistence type="inferred from homology"/>
<dbReference type="GO" id="GO:0031419">
    <property type="term" value="F:cobalamin binding"/>
    <property type="evidence" value="ECO:0007669"/>
    <property type="project" value="UniProtKB-UniRule"/>
</dbReference>
<name>A0A7W8N6Y9_9BACT</name>